<dbReference type="KEGG" id="cput:CONPUDRAFT_137346"/>
<dbReference type="OrthoDB" id="47488at2759"/>
<comment type="caution">
    <text evidence="4">The sequence shown here is derived from an EMBL/GenBank/DDBJ whole genome shotgun (WGS) entry which is preliminary data.</text>
</comment>
<feature type="region of interest" description="Disordered" evidence="1">
    <location>
        <begin position="405"/>
        <end position="429"/>
    </location>
</feature>
<dbReference type="InterPro" id="IPR005135">
    <property type="entry name" value="Endo/exonuclease/phosphatase"/>
</dbReference>
<dbReference type="InterPro" id="IPR036691">
    <property type="entry name" value="Endo/exonu/phosph_ase_sf"/>
</dbReference>
<feature type="signal peptide" evidence="2">
    <location>
        <begin position="1"/>
        <end position="16"/>
    </location>
</feature>
<evidence type="ECO:0000259" key="3">
    <source>
        <dbReference type="Pfam" id="PF03372"/>
    </source>
</evidence>
<reference evidence="5" key="1">
    <citation type="journal article" date="2012" name="Science">
        <title>The Paleozoic origin of enzymatic lignin decomposition reconstructed from 31 fungal genomes.</title>
        <authorList>
            <person name="Floudas D."/>
            <person name="Binder M."/>
            <person name="Riley R."/>
            <person name="Barry K."/>
            <person name="Blanchette R.A."/>
            <person name="Henrissat B."/>
            <person name="Martinez A.T."/>
            <person name="Otillar R."/>
            <person name="Spatafora J.W."/>
            <person name="Yadav J.S."/>
            <person name="Aerts A."/>
            <person name="Benoit I."/>
            <person name="Boyd A."/>
            <person name="Carlson A."/>
            <person name="Copeland A."/>
            <person name="Coutinho P.M."/>
            <person name="de Vries R.P."/>
            <person name="Ferreira P."/>
            <person name="Findley K."/>
            <person name="Foster B."/>
            <person name="Gaskell J."/>
            <person name="Glotzer D."/>
            <person name="Gorecki P."/>
            <person name="Heitman J."/>
            <person name="Hesse C."/>
            <person name="Hori C."/>
            <person name="Igarashi K."/>
            <person name="Jurgens J.A."/>
            <person name="Kallen N."/>
            <person name="Kersten P."/>
            <person name="Kohler A."/>
            <person name="Kuees U."/>
            <person name="Kumar T.K.A."/>
            <person name="Kuo A."/>
            <person name="LaButti K."/>
            <person name="Larrondo L.F."/>
            <person name="Lindquist E."/>
            <person name="Ling A."/>
            <person name="Lombard V."/>
            <person name="Lucas S."/>
            <person name="Lundell T."/>
            <person name="Martin R."/>
            <person name="McLaughlin D.J."/>
            <person name="Morgenstern I."/>
            <person name="Morin E."/>
            <person name="Murat C."/>
            <person name="Nagy L.G."/>
            <person name="Nolan M."/>
            <person name="Ohm R.A."/>
            <person name="Patyshakuliyeva A."/>
            <person name="Rokas A."/>
            <person name="Ruiz-Duenas F.J."/>
            <person name="Sabat G."/>
            <person name="Salamov A."/>
            <person name="Samejima M."/>
            <person name="Schmutz J."/>
            <person name="Slot J.C."/>
            <person name="St John F."/>
            <person name="Stenlid J."/>
            <person name="Sun H."/>
            <person name="Sun S."/>
            <person name="Syed K."/>
            <person name="Tsang A."/>
            <person name="Wiebenga A."/>
            <person name="Young D."/>
            <person name="Pisabarro A."/>
            <person name="Eastwood D.C."/>
            <person name="Martin F."/>
            <person name="Cullen D."/>
            <person name="Grigoriev I.V."/>
            <person name="Hibbett D.S."/>
        </authorList>
    </citation>
    <scope>NUCLEOTIDE SEQUENCE [LARGE SCALE GENOMIC DNA]</scope>
    <source>
        <strain evidence="5">RWD-64-598 SS2</strain>
    </source>
</reference>
<dbReference type="OMA" id="LWVTVKP"/>
<dbReference type="EMBL" id="JH711578">
    <property type="protein sequence ID" value="EIW81349.1"/>
    <property type="molecule type" value="Genomic_DNA"/>
</dbReference>
<keyword evidence="2" id="KW-0732">Signal</keyword>
<protein>
    <submittedName>
        <fullName evidence="4">DNase I-like protein</fullName>
    </submittedName>
</protein>
<dbReference type="Pfam" id="PF03372">
    <property type="entry name" value="Exo_endo_phos"/>
    <property type="match status" value="1"/>
</dbReference>
<organism evidence="4 5">
    <name type="scientific">Coniophora puteana (strain RWD-64-598)</name>
    <name type="common">Brown rot fungus</name>
    <dbReference type="NCBI Taxonomy" id="741705"/>
    <lineage>
        <taxon>Eukaryota</taxon>
        <taxon>Fungi</taxon>
        <taxon>Dikarya</taxon>
        <taxon>Basidiomycota</taxon>
        <taxon>Agaricomycotina</taxon>
        <taxon>Agaricomycetes</taxon>
        <taxon>Agaricomycetidae</taxon>
        <taxon>Boletales</taxon>
        <taxon>Coniophorineae</taxon>
        <taxon>Coniophoraceae</taxon>
        <taxon>Coniophora</taxon>
    </lineage>
</organism>
<dbReference type="RefSeq" id="XP_007768715.1">
    <property type="nucleotide sequence ID" value="XM_007770525.1"/>
</dbReference>
<dbReference type="Proteomes" id="UP000053558">
    <property type="component" value="Unassembled WGS sequence"/>
</dbReference>
<proteinExistence type="predicted"/>
<dbReference type="PANTHER" id="PTHR42834:SF1">
    <property type="entry name" value="ENDONUCLEASE_EXONUCLEASE_PHOSPHATASE FAMILY PROTEIN (AFU_ORTHOLOGUE AFUA_3G09210)"/>
    <property type="match status" value="1"/>
</dbReference>
<evidence type="ECO:0000313" key="5">
    <source>
        <dbReference type="Proteomes" id="UP000053558"/>
    </source>
</evidence>
<dbReference type="PANTHER" id="PTHR42834">
    <property type="entry name" value="ENDONUCLEASE/EXONUCLEASE/PHOSPHATASE FAMILY PROTEIN (AFU_ORTHOLOGUE AFUA_3G09210)"/>
    <property type="match status" value="1"/>
</dbReference>
<keyword evidence="5" id="KW-1185">Reference proteome</keyword>
<dbReference type="AlphaFoldDB" id="A0A5M3MQ99"/>
<feature type="domain" description="Endonuclease/exonuclease/phosphatase" evidence="3">
    <location>
        <begin position="299"/>
        <end position="596"/>
    </location>
</feature>
<evidence type="ECO:0000256" key="2">
    <source>
        <dbReference type="SAM" id="SignalP"/>
    </source>
</evidence>
<feature type="chain" id="PRO_5024360966" evidence="2">
    <location>
        <begin position="17"/>
        <end position="606"/>
    </location>
</feature>
<dbReference type="GeneID" id="19201008"/>
<dbReference type="SUPFAM" id="SSF56219">
    <property type="entry name" value="DNase I-like"/>
    <property type="match status" value="1"/>
</dbReference>
<evidence type="ECO:0000313" key="4">
    <source>
        <dbReference type="EMBL" id="EIW81349.1"/>
    </source>
</evidence>
<evidence type="ECO:0000256" key="1">
    <source>
        <dbReference type="SAM" id="MobiDB-lite"/>
    </source>
</evidence>
<name>A0A5M3MQ99_CONPW</name>
<sequence>MLRRLALLAAVPAVLATSLSDIQGSAWQSTYAGKKVTDVEGTVTAKSDSGFWITSGNSSLQVYTTSTTDLGKVDVGDSVTLSGTVSSYRSSSQPNDLYVTELDDISTTSSSSGDAPSAIVLGKDVSPPTGQMSALDKGSDGFLSVPNNASSVEATNADLQPDAYGMDFWQSIVNSYVTVPSPVAVDFNDYYGDIYVRGDWNVLGLNSRGGLTMVPDANGLPTPHPDEILVSTPLDNTTLPNVTMGTTLSDISGVLTYQYGYFTILPTTAPKVLSSPDSTVPASNITSSSDQCTITLGDYNVENLAPNSTHMGKVADHIANYLNSPDIMFVQEIQDDSGPTDDGTVSANQTLANLVAAISSAGSSVGYEAIDVNPQNDKDGGEPGGNIRQAYLYNSKKMTLVPGSPAGGATDSTKVINGTDGKPTLSYNPGRIEPYSQAWNDSRKPLAAVWETPSGDRFFTINLQLTAKLDSSSVWGDARPPVNAYVDERTAQVKVVASFIQDILDADSNANIIMGGDCNEYLYTTSVFASLSGLVTEIDALANIPVEERYTYVYNGITEQLDHLFVSDAVKGRGVEAEHIHVNNWAATEADRASDHDPTVAQFKVC</sequence>
<accession>A0A5M3MQ99</accession>
<dbReference type="GO" id="GO:0003824">
    <property type="term" value="F:catalytic activity"/>
    <property type="evidence" value="ECO:0007669"/>
    <property type="project" value="InterPro"/>
</dbReference>
<gene>
    <name evidence="4" type="ORF">CONPUDRAFT_137346</name>
</gene>
<feature type="region of interest" description="Disordered" evidence="1">
    <location>
        <begin position="108"/>
        <end position="139"/>
    </location>
</feature>
<dbReference type="Gene3D" id="3.60.10.10">
    <property type="entry name" value="Endonuclease/exonuclease/phosphatase"/>
    <property type="match status" value="1"/>
</dbReference>